<dbReference type="EMBL" id="EQ973960">
    <property type="protein sequence ID" value="EEF37057.1"/>
    <property type="molecule type" value="Genomic_DNA"/>
</dbReference>
<protein>
    <submittedName>
        <fullName evidence="1">Uncharacterized protein</fullName>
    </submittedName>
</protein>
<dbReference type="InParanoid" id="B9SH55"/>
<dbReference type="Proteomes" id="UP000008311">
    <property type="component" value="Unassembled WGS sequence"/>
</dbReference>
<evidence type="ECO:0000313" key="1">
    <source>
        <dbReference type="EMBL" id="EEF37057.1"/>
    </source>
</evidence>
<organism evidence="1 2">
    <name type="scientific">Ricinus communis</name>
    <name type="common">Castor bean</name>
    <dbReference type="NCBI Taxonomy" id="3988"/>
    <lineage>
        <taxon>Eukaryota</taxon>
        <taxon>Viridiplantae</taxon>
        <taxon>Streptophyta</taxon>
        <taxon>Embryophyta</taxon>
        <taxon>Tracheophyta</taxon>
        <taxon>Spermatophyta</taxon>
        <taxon>Magnoliopsida</taxon>
        <taxon>eudicotyledons</taxon>
        <taxon>Gunneridae</taxon>
        <taxon>Pentapetalae</taxon>
        <taxon>rosids</taxon>
        <taxon>fabids</taxon>
        <taxon>Malpighiales</taxon>
        <taxon>Euphorbiaceae</taxon>
        <taxon>Acalyphoideae</taxon>
        <taxon>Acalypheae</taxon>
        <taxon>Ricinus</taxon>
    </lineage>
</organism>
<accession>B9SH55</accession>
<evidence type="ECO:0000313" key="2">
    <source>
        <dbReference type="Proteomes" id="UP000008311"/>
    </source>
</evidence>
<gene>
    <name evidence="1" type="ORF">RCOM_1117070</name>
</gene>
<keyword evidence="2" id="KW-1185">Reference proteome</keyword>
<dbReference type="AlphaFoldDB" id="B9SH55"/>
<proteinExistence type="predicted"/>
<name>B9SH55_RICCO</name>
<sequence>MGRISSNQSNPPQGNQSSWKRIMVVKWVLVTEKNTRKRFFICKNRKIKRRTKKGVNELDTCVHSLHEEHNVVAGVKVTRAF</sequence>
<reference evidence="2" key="1">
    <citation type="journal article" date="2010" name="Nat. Biotechnol.">
        <title>Draft genome sequence of the oilseed species Ricinus communis.</title>
        <authorList>
            <person name="Chan A.P."/>
            <person name="Crabtree J."/>
            <person name="Zhao Q."/>
            <person name="Lorenzi H."/>
            <person name="Orvis J."/>
            <person name="Puiu D."/>
            <person name="Melake-Berhan A."/>
            <person name="Jones K.M."/>
            <person name="Redman J."/>
            <person name="Chen G."/>
            <person name="Cahoon E.B."/>
            <person name="Gedil M."/>
            <person name="Stanke M."/>
            <person name="Haas B.J."/>
            <person name="Wortman J.R."/>
            <person name="Fraser-Liggett C.M."/>
            <person name="Ravel J."/>
            <person name="Rabinowicz P.D."/>
        </authorList>
    </citation>
    <scope>NUCLEOTIDE SEQUENCE [LARGE SCALE GENOMIC DNA]</scope>
    <source>
        <strain evidence="2">cv. Hale</strain>
    </source>
</reference>